<evidence type="ECO:0000313" key="14">
    <source>
        <dbReference type="EMBL" id="KRK00285.1"/>
    </source>
</evidence>
<evidence type="ECO:0000256" key="7">
    <source>
        <dbReference type="ARBA" id="ARBA00023145"/>
    </source>
</evidence>
<comment type="similarity">
    <text evidence="9">Belongs to the peptidase S1 family. CLIP subfamily.</text>
</comment>
<dbReference type="GO" id="GO:0005576">
    <property type="term" value="C:extracellular region"/>
    <property type="evidence" value="ECO:0007669"/>
    <property type="project" value="UniProtKB-SubCell"/>
</dbReference>
<dbReference type="PANTHER" id="PTHR24256">
    <property type="entry name" value="TRYPTASE-RELATED"/>
    <property type="match status" value="1"/>
</dbReference>
<dbReference type="InterPro" id="IPR001254">
    <property type="entry name" value="Trypsin_dom"/>
</dbReference>
<dbReference type="EMBL" id="CM000158">
    <property type="protein sequence ID" value="EDW92051.2"/>
    <property type="molecule type" value="Genomic_DNA"/>
</dbReference>
<evidence type="ECO:0000256" key="2">
    <source>
        <dbReference type="ARBA" id="ARBA00022525"/>
    </source>
</evidence>
<dbReference type="OrthoDB" id="7816988at2759"/>
<dbReference type="InterPro" id="IPR033116">
    <property type="entry name" value="TRYPSIN_SER"/>
</dbReference>
<dbReference type="SMR" id="B4P7A6"/>
<dbReference type="FunFam" id="2.40.10.10:FF:000146">
    <property type="entry name" value="Serine protease 53"/>
    <property type="match status" value="1"/>
</dbReference>
<evidence type="ECO:0000256" key="6">
    <source>
        <dbReference type="ARBA" id="ARBA00022825"/>
    </source>
</evidence>
<evidence type="ECO:0000313" key="13">
    <source>
        <dbReference type="EMBL" id="EDW92051.2"/>
    </source>
</evidence>
<keyword evidence="5 10" id="KW-0378">Hydrolase</keyword>
<evidence type="ECO:0000256" key="4">
    <source>
        <dbReference type="ARBA" id="ARBA00022729"/>
    </source>
</evidence>
<dbReference type="EMBL" id="CM000158">
    <property type="protein sequence ID" value="KRK00285.1"/>
    <property type="molecule type" value="Genomic_DNA"/>
</dbReference>
<accession>B4P7A6</accession>
<feature type="chain" id="PRO_5014299019" evidence="11">
    <location>
        <begin position="22"/>
        <end position="280"/>
    </location>
</feature>
<keyword evidence="4 11" id="KW-0732">Signal</keyword>
<dbReference type="eggNOG" id="KOG3627">
    <property type="taxonomic scope" value="Eukaryota"/>
</dbReference>
<dbReference type="InterPro" id="IPR051487">
    <property type="entry name" value="Ser/Thr_Proteases_Immune/Dev"/>
</dbReference>
<dbReference type="HOGENOM" id="CLU_006842_0_3_1"/>
<organism evidence="13 15">
    <name type="scientific">Drosophila yakuba</name>
    <name type="common">Fruit fly</name>
    <dbReference type="NCBI Taxonomy" id="7245"/>
    <lineage>
        <taxon>Eukaryota</taxon>
        <taxon>Metazoa</taxon>
        <taxon>Ecdysozoa</taxon>
        <taxon>Arthropoda</taxon>
        <taxon>Hexapoda</taxon>
        <taxon>Insecta</taxon>
        <taxon>Pterygota</taxon>
        <taxon>Neoptera</taxon>
        <taxon>Endopterygota</taxon>
        <taxon>Diptera</taxon>
        <taxon>Brachycera</taxon>
        <taxon>Muscomorpha</taxon>
        <taxon>Ephydroidea</taxon>
        <taxon>Drosophilidae</taxon>
        <taxon>Drosophila</taxon>
        <taxon>Sophophora</taxon>
    </lineage>
</organism>
<reference evidence="13 15" key="3">
    <citation type="journal article" date="2007" name="PLoS Biol.">
        <title>Principles of genome evolution in the Drosophila melanogaster species group.</title>
        <authorList>
            <person name="Ranz J.M."/>
            <person name="Maurin D."/>
            <person name="Chan Y.S."/>
            <person name="von Grotthuss M."/>
            <person name="Hillier L.W."/>
            <person name="Roote J."/>
            <person name="Ashburner M."/>
            <person name="Bergman C.M."/>
        </authorList>
    </citation>
    <scope>NUCLEOTIDE SEQUENCE [LARGE SCALE GENOMIC DNA]</scope>
    <source>
        <strain evidence="13">Tai18E2</strain>
        <strain evidence="15">Tai18E2 / Tucson 14021-0261.01</strain>
    </source>
</reference>
<evidence type="ECO:0000256" key="3">
    <source>
        <dbReference type="ARBA" id="ARBA00022670"/>
    </source>
</evidence>
<dbReference type="InterPro" id="IPR018114">
    <property type="entry name" value="TRYPSIN_HIS"/>
</dbReference>
<reference evidence="13" key="1">
    <citation type="submission" date="2006-01" db="EMBL/GenBank/DDBJ databases">
        <title>The Genome of Drosophila yakuba.</title>
        <authorList>
            <consortium name="The Drosophila yakuba Sequencing Consortium"/>
        </authorList>
    </citation>
    <scope>NUCLEOTIDE SEQUENCE</scope>
    <source>
        <strain evidence="13">Tai18E2</strain>
    </source>
</reference>
<dbReference type="KEGG" id="dya:Dyak_GE14139"/>
<name>B4P7A6_DROYA</name>
<evidence type="ECO:0000256" key="1">
    <source>
        <dbReference type="ARBA" id="ARBA00004613"/>
    </source>
</evidence>
<keyword evidence="15" id="KW-1185">Reference proteome</keyword>
<dbReference type="Proteomes" id="UP000002282">
    <property type="component" value="Chromosome 2R"/>
</dbReference>
<evidence type="ECO:0000256" key="11">
    <source>
        <dbReference type="SAM" id="SignalP"/>
    </source>
</evidence>
<protein>
    <submittedName>
        <fullName evidence="13">Uncharacterized protein, isoform B</fullName>
    </submittedName>
    <submittedName>
        <fullName evidence="14">Uncharacterized protein, isoform C</fullName>
    </submittedName>
</protein>
<keyword evidence="3 10" id="KW-0645">Protease</keyword>
<dbReference type="InterPro" id="IPR001314">
    <property type="entry name" value="Peptidase_S1A"/>
</dbReference>
<evidence type="ECO:0000256" key="8">
    <source>
        <dbReference type="ARBA" id="ARBA00023157"/>
    </source>
</evidence>
<feature type="domain" description="Peptidase S1" evidence="12">
    <location>
        <begin position="40"/>
        <end position="276"/>
    </location>
</feature>
<reference evidence="13 15" key="2">
    <citation type="journal article" date="2007" name="Nature">
        <title>Evolution of genes and genomes on the Drosophila phylogeny.</title>
        <authorList>
            <consortium name="Drosophila 12 Genomes Consortium"/>
            <person name="Clark A.G."/>
            <person name="Eisen M.B."/>
            <person name="Smith D.R."/>
            <person name="Bergman C.M."/>
            <person name="Oliver B."/>
            <person name="Markow T.A."/>
            <person name="Kaufman T.C."/>
            <person name="Kellis M."/>
            <person name="Gelbart W."/>
            <person name="Iyer V.N."/>
            <person name="Pollard D.A."/>
            <person name="Sackton T.B."/>
            <person name="Larracuente A.M."/>
            <person name="Singh N.D."/>
            <person name="Abad J.P."/>
            <person name="Abt D.N."/>
            <person name="Adryan B."/>
            <person name="Aguade M."/>
            <person name="Akashi H."/>
            <person name="Anderson W.W."/>
            <person name="Aquadro C.F."/>
            <person name="Ardell D.H."/>
            <person name="Arguello R."/>
            <person name="Artieri C.G."/>
            <person name="Barbash D.A."/>
            <person name="Barker D."/>
            <person name="Barsanti P."/>
            <person name="Batterham P."/>
            <person name="Batzoglou S."/>
            <person name="Begun D."/>
            <person name="Bhutkar A."/>
            <person name="Blanco E."/>
            <person name="Bosak S.A."/>
            <person name="Bradley R.K."/>
            <person name="Brand A.D."/>
            <person name="Brent M.R."/>
            <person name="Brooks A.N."/>
            <person name="Brown R.H."/>
            <person name="Butlin R.K."/>
            <person name="Caggese C."/>
            <person name="Calvi B.R."/>
            <person name="Bernardo de Carvalho A."/>
            <person name="Caspi A."/>
            <person name="Castrezana S."/>
            <person name="Celniker S.E."/>
            <person name="Chang J.L."/>
            <person name="Chapple C."/>
            <person name="Chatterji S."/>
            <person name="Chinwalla A."/>
            <person name="Civetta A."/>
            <person name="Clifton S.W."/>
            <person name="Comeron J.M."/>
            <person name="Costello J.C."/>
            <person name="Coyne J.A."/>
            <person name="Daub J."/>
            <person name="David R.G."/>
            <person name="Delcher A.L."/>
            <person name="Delehaunty K."/>
            <person name="Do C.B."/>
            <person name="Ebling H."/>
            <person name="Edwards K."/>
            <person name="Eickbush T."/>
            <person name="Evans J.D."/>
            <person name="Filipski A."/>
            <person name="Findeiss S."/>
            <person name="Freyhult E."/>
            <person name="Fulton L."/>
            <person name="Fulton R."/>
            <person name="Garcia A.C."/>
            <person name="Gardiner A."/>
            <person name="Garfield D.A."/>
            <person name="Garvin B.E."/>
            <person name="Gibson G."/>
            <person name="Gilbert D."/>
            <person name="Gnerre S."/>
            <person name="Godfrey J."/>
            <person name="Good R."/>
            <person name="Gotea V."/>
            <person name="Gravely B."/>
            <person name="Greenberg A.J."/>
            <person name="Griffiths-Jones S."/>
            <person name="Gross S."/>
            <person name="Guigo R."/>
            <person name="Gustafson E.A."/>
            <person name="Haerty W."/>
            <person name="Hahn M.W."/>
            <person name="Halligan D.L."/>
            <person name="Halpern A.L."/>
            <person name="Halter G.M."/>
            <person name="Han M.V."/>
            <person name="Heger A."/>
            <person name="Hillier L."/>
            <person name="Hinrichs A.S."/>
            <person name="Holmes I."/>
            <person name="Hoskins R.A."/>
            <person name="Hubisz M.J."/>
            <person name="Hultmark D."/>
            <person name="Huntley M.A."/>
            <person name="Jaffe D.B."/>
            <person name="Jagadeeshan S."/>
            <person name="Jeck W.R."/>
            <person name="Johnson J."/>
            <person name="Jones C.D."/>
            <person name="Jordan W.C."/>
            <person name="Karpen G.H."/>
            <person name="Kataoka E."/>
            <person name="Keightley P.D."/>
            <person name="Kheradpour P."/>
            <person name="Kirkness E.F."/>
            <person name="Koerich L.B."/>
            <person name="Kristiansen K."/>
            <person name="Kudrna D."/>
            <person name="Kulathinal R.J."/>
            <person name="Kumar S."/>
            <person name="Kwok R."/>
            <person name="Lander E."/>
            <person name="Langley C.H."/>
            <person name="Lapoint R."/>
            <person name="Lazzaro B.P."/>
            <person name="Lee S.J."/>
            <person name="Levesque L."/>
            <person name="Li R."/>
            <person name="Lin C.F."/>
            <person name="Lin M.F."/>
            <person name="Lindblad-Toh K."/>
            <person name="Llopart A."/>
            <person name="Long M."/>
            <person name="Low L."/>
            <person name="Lozovsky E."/>
            <person name="Lu J."/>
            <person name="Luo M."/>
            <person name="Machado C.A."/>
            <person name="Makalowski W."/>
            <person name="Marzo M."/>
            <person name="Matsuda M."/>
            <person name="Matzkin L."/>
            <person name="McAllister B."/>
            <person name="McBride C.S."/>
            <person name="McKernan B."/>
            <person name="McKernan K."/>
            <person name="Mendez-Lago M."/>
            <person name="Minx P."/>
            <person name="Mollenhauer M.U."/>
            <person name="Montooth K."/>
            <person name="Mount S.M."/>
            <person name="Mu X."/>
            <person name="Myers E."/>
            <person name="Negre B."/>
            <person name="Newfeld S."/>
            <person name="Nielsen R."/>
            <person name="Noor M.A."/>
            <person name="O'Grady P."/>
            <person name="Pachter L."/>
            <person name="Papaceit M."/>
            <person name="Parisi M.J."/>
            <person name="Parisi M."/>
            <person name="Parts L."/>
            <person name="Pedersen J.S."/>
            <person name="Pesole G."/>
            <person name="Phillippy A.M."/>
            <person name="Ponting C.P."/>
            <person name="Pop M."/>
            <person name="Porcelli D."/>
            <person name="Powell J.R."/>
            <person name="Prohaska S."/>
            <person name="Pruitt K."/>
            <person name="Puig M."/>
            <person name="Quesneville H."/>
            <person name="Ram K.R."/>
            <person name="Rand D."/>
            <person name="Rasmussen M.D."/>
            <person name="Reed L.K."/>
            <person name="Reenan R."/>
            <person name="Reily A."/>
            <person name="Remington K.A."/>
            <person name="Rieger T.T."/>
            <person name="Ritchie M.G."/>
            <person name="Robin C."/>
            <person name="Rogers Y.H."/>
            <person name="Rohde C."/>
            <person name="Rozas J."/>
            <person name="Rubenfield M.J."/>
            <person name="Ruiz A."/>
            <person name="Russo S."/>
            <person name="Salzberg S.L."/>
            <person name="Sanchez-Gracia A."/>
            <person name="Saranga D.J."/>
            <person name="Sato H."/>
            <person name="Schaeffer S.W."/>
            <person name="Schatz M.C."/>
            <person name="Schlenke T."/>
            <person name="Schwartz R."/>
            <person name="Segarra C."/>
            <person name="Singh R.S."/>
            <person name="Sirot L."/>
            <person name="Sirota M."/>
            <person name="Sisneros N.B."/>
            <person name="Smith C.D."/>
            <person name="Smith T.F."/>
            <person name="Spieth J."/>
            <person name="Stage D.E."/>
            <person name="Stark A."/>
            <person name="Stephan W."/>
            <person name="Strausberg R.L."/>
            <person name="Strempel S."/>
            <person name="Sturgill D."/>
            <person name="Sutton G."/>
            <person name="Sutton G.G."/>
            <person name="Tao W."/>
            <person name="Teichmann S."/>
            <person name="Tobari Y.N."/>
            <person name="Tomimura Y."/>
            <person name="Tsolas J.M."/>
            <person name="Valente V.L."/>
            <person name="Venter E."/>
            <person name="Venter J.C."/>
            <person name="Vicario S."/>
            <person name="Vieira F.G."/>
            <person name="Vilella A.J."/>
            <person name="Villasante A."/>
            <person name="Walenz B."/>
            <person name="Wang J."/>
            <person name="Wasserman M."/>
            <person name="Watts T."/>
            <person name="Wilson D."/>
            <person name="Wilson R.K."/>
            <person name="Wing R.A."/>
            <person name="Wolfner M.F."/>
            <person name="Wong A."/>
            <person name="Wong G.K."/>
            <person name="Wu C.I."/>
            <person name="Wu G."/>
            <person name="Yamamoto D."/>
            <person name="Yang H.P."/>
            <person name="Yang S.P."/>
            <person name="Yorke J.A."/>
            <person name="Yoshida K."/>
            <person name="Zdobnov E."/>
            <person name="Zhang P."/>
            <person name="Zhang Y."/>
            <person name="Zimin A.V."/>
            <person name="Baldwin J."/>
            <person name="Abdouelleil A."/>
            <person name="Abdulkadir J."/>
            <person name="Abebe A."/>
            <person name="Abera B."/>
            <person name="Abreu J."/>
            <person name="Acer S.C."/>
            <person name="Aftuck L."/>
            <person name="Alexander A."/>
            <person name="An P."/>
            <person name="Anderson E."/>
            <person name="Anderson S."/>
            <person name="Arachi H."/>
            <person name="Azer M."/>
            <person name="Bachantsang P."/>
            <person name="Barry A."/>
            <person name="Bayul T."/>
            <person name="Berlin A."/>
            <person name="Bessette D."/>
            <person name="Bloom T."/>
            <person name="Blye J."/>
            <person name="Boguslavskiy L."/>
            <person name="Bonnet C."/>
            <person name="Boukhgalter B."/>
            <person name="Bourzgui I."/>
            <person name="Brown A."/>
            <person name="Cahill P."/>
            <person name="Channer S."/>
            <person name="Cheshatsang Y."/>
            <person name="Chuda L."/>
            <person name="Citroen M."/>
            <person name="Collymore A."/>
            <person name="Cooke P."/>
            <person name="Costello M."/>
            <person name="D'Aco K."/>
            <person name="Daza R."/>
            <person name="De Haan G."/>
            <person name="DeGray S."/>
            <person name="DeMaso C."/>
            <person name="Dhargay N."/>
            <person name="Dooley K."/>
            <person name="Dooley E."/>
            <person name="Doricent M."/>
            <person name="Dorje P."/>
            <person name="Dorjee K."/>
            <person name="Dupes A."/>
            <person name="Elong R."/>
            <person name="Falk J."/>
            <person name="Farina A."/>
            <person name="Faro S."/>
            <person name="Ferguson D."/>
            <person name="Fisher S."/>
            <person name="Foley C.D."/>
            <person name="Franke A."/>
            <person name="Friedrich D."/>
            <person name="Gadbois L."/>
            <person name="Gearin G."/>
            <person name="Gearin C.R."/>
            <person name="Giannoukos G."/>
            <person name="Goode T."/>
            <person name="Graham J."/>
            <person name="Grandbois E."/>
            <person name="Grewal S."/>
            <person name="Gyaltsen K."/>
            <person name="Hafez N."/>
            <person name="Hagos B."/>
            <person name="Hall J."/>
            <person name="Henson C."/>
            <person name="Hollinger A."/>
            <person name="Honan T."/>
            <person name="Huard M.D."/>
            <person name="Hughes L."/>
            <person name="Hurhula B."/>
            <person name="Husby M.E."/>
            <person name="Kamat A."/>
            <person name="Kanga B."/>
            <person name="Kashin S."/>
            <person name="Khazanovich D."/>
            <person name="Kisner P."/>
            <person name="Lance K."/>
            <person name="Lara M."/>
            <person name="Lee W."/>
            <person name="Lennon N."/>
            <person name="Letendre F."/>
            <person name="LeVine R."/>
            <person name="Lipovsky A."/>
            <person name="Liu X."/>
            <person name="Liu J."/>
            <person name="Liu S."/>
            <person name="Lokyitsang T."/>
            <person name="Lokyitsang Y."/>
            <person name="Lubonja R."/>
            <person name="Lui A."/>
            <person name="MacDonald P."/>
            <person name="Magnisalis V."/>
            <person name="Maru K."/>
            <person name="Matthews C."/>
            <person name="McCusker W."/>
            <person name="McDonough S."/>
            <person name="Mehta T."/>
            <person name="Meldrim J."/>
            <person name="Meneus L."/>
            <person name="Mihai O."/>
            <person name="Mihalev A."/>
            <person name="Mihova T."/>
            <person name="Mittelman R."/>
            <person name="Mlenga V."/>
            <person name="Montmayeur A."/>
            <person name="Mulrain L."/>
            <person name="Navidi A."/>
            <person name="Naylor J."/>
            <person name="Negash T."/>
            <person name="Nguyen T."/>
            <person name="Nguyen N."/>
            <person name="Nicol R."/>
            <person name="Norbu C."/>
            <person name="Norbu N."/>
            <person name="Novod N."/>
            <person name="O'Neill B."/>
            <person name="Osman S."/>
            <person name="Markiewicz E."/>
            <person name="Oyono O.L."/>
            <person name="Patti C."/>
            <person name="Phunkhang P."/>
            <person name="Pierre F."/>
            <person name="Priest M."/>
            <person name="Raghuraman S."/>
            <person name="Rege F."/>
            <person name="Reyes R."/>
            <person name="Rise C."/>
            <person name="Rogov P."/>
            <person name="Ross K."/>
            <person name="Ryan E."/>
            <person name="Settipalli S."/>
            <person name="Shea T."/>
            <person name="Sherpa N."/>
            <person name="Shi L."/>
            <person name="Shih D."/>
            <person name="Sparrow T."/>
            <person name="Spaulding J."/>
            <person name="Stalker J."/>
            <person name="Stange-Thomann N."/>
            <person name="Stavropoulos S."/>
            <person name="Stone C."/>
            <person name="Strader C."/>
            <person name="Tesfaye S."/>
            <person name="Thomson T."/>
            <person name="Thoulutsang Y."/>
            <person name="Thoulutsang D."/>
            <person name="Topham K."/>
            <person name="Topping I."/>
            <person name="Tsamla T."/>
            <person name="Vassiliev H."/>
            <person name="Vo A."/>
            <person name="Wangchuk T."/>
            <person name="Wangdi T."/>
            <person name="Weiand M."/>
            <person name="Wilkinson J."/>
            <person name="Wilson A."/>
            <person name="Yadav S."/>
            <person name="Young G."/>
            <person name="Yu Q."/>
            <person name="Zembek L."/>
            <person name="Zhong D."/>
            <person name="Zimmer A."/>
            <person name="Zwirko Z."/>
            <person name="Jaffe D.B."/>
            <person name="Alvarez P."/>
            <person name="Brockman W."/>
            <person name="Butler J."/>
            <person name="Chin C."/>
            <person name="Gnerre S."/>
            <person name="Grabherr M."/>
            <person name="Kleber M."/>
            <person name="Mauceli E."/>
            <person name="MacCallum I."/>
        </authorList>
    </citation>
    <scope>NUCLEOTIDE SEQUENCE [LARGE SCALE GENOMIC DNA]</scope>
    <source>
        <strain evidence="13">Tai18E2</strain>
        <strain evidence="15">Tai18E2 / Tucson 14021-0261.01</strain>
    </source>
</reference>
<evidence type="ECO:0000256" key="10">
    <source>
        <dbReference type="RuleBase" id="RU363034"/>
    </source>
</evidence>
<reference evidence="13" key="4">
    <citation type="submission" date="2015-11" db="EMBL/GenBank/DDBJ databases">
        <authorList>
            <consortium name="FlyBase"/>
        </authorList>
    </citation>
    <scope>NUCLEOTIDE SEQUENCE</scope>
    <source>
        <strain evidence="13">Tai18E2</strain>
    </source>
</reference>
<evidence type="ECO:0000256" key="5">
    <source>
        <dbReference type="ARBA" id="ARBA00022801"/>
    </source>
</evidence>
<dbReference type="PRINTS" id="PR00722">
    <property type="entry name" value="CHYMOTRYPSIN"/>
</dbReference>
<evidence type="ECO:0000313" key="15">
    <source>
        <dbReference type="Proteomes" id="UP000002282"/>
    </source>
</evidence>
<keyword evidence="7" id="KW-0865">Zymogen</keyword>
<proteinExistence type="inferred from homology"/>
<dbReference type="SUPFAM" id="SSF50494">
    <property type="entry name" value="Trypsin-like serine proteases"/>
    <property type="match status" value="1"/>
</dbReference>
<dbReference type="GO" id="GO:0004252">
    <property type="term" value="F:serine-type endopeptidase activity"/>
    <property type="evidence" value="ECO:0007669"/>
    <property type="project" value="InterPro"/>
</dbReference>
<keyword evidence="8" id="KW-1015">Disulfide bond</keyword>
<dbReference type="InterPro" id="IPR043504">
    <property type="entry name" value="Peptidase_S1_PA_chymotrypsin"/>
</dbReference>
<dbReference type="Gene3D" id="2.40.10.10">
    <property type="entry name" value="Trypsin-like serine proteases"/>
    <property type="match status" value="2"/>
</dbReference>
<dbReference type="PROSITE" id="PS00135">
    <property type="entry name" value="TRYPSIN_SER"/>
    <property type="match status" value="1"/>
</dbReference>
<dbReference type="AlphaFoldDB" id="B4P7A6"/>
<dbReference type="PROSITE" id="PS00134">
    <property type="entry name" value="TRYPSIN_HIS"/>
    <property type="match status" value="1"/>
</dbReference>
<comment type="subcellular location">
    <subcellularLocation>
        <location evidence="1">Secreted</location>
    </subcellularLocation>
</comment>
<sequence length="280" mass="31247">MKSLWTVHFAIVLCLLQELRAQFIDPDCGTTIALPPTYRIIGGRNADIGSNPWIAYLHINSALVCAGTLITRRFVLTAAHCMDQYNLLTVRLGEYDTTTRIDCTSEFCIPTYEEYTVAAAHVHSLYENRQDGRNDIGLLKLNGIVFYTKFIRPVCLFQNPGKVPNTSSYEATGWGKIDLINTATVLQTVNLNRLDQGECEQFLHTSLAHGQFCAGQSRADTCSGDSGGPLLRKMSNGQVTRTVQLGIVSYGHHLCRGPGVYTDVLSFMRWILHIIRWNSN</sequence>
<dbReference type="CDD" id="cd00190">
    <property type="entry name" value="Tryp_SPc"/>
    <property type="match status" value="1"/>
</dbReference>
<keyword evidence="2" id="KW-0964">Secreted</keyword>
<evidence type="ECO:0000256" key="9">
    <source>
        <dbReference type="ARBA" id="ARBA00024195"/>
    </source>
</evidence>
<dbReference type="GO" id="GO:0006508">
    <property type="term" value="P:proteolysis"/>
    <property type="evidence" value="ECO:0007669"/>
    <property type="project" value="UniProtKB-KW"/>
</dbReference>
<dbReference type="SMART" id="SM00020">
    <property type="entry name" value="Tryp_SPc"/>
    <property type="match status" value="1"/>
</dbReference>
<dbReference type="PROSITE" id="PS50240">
    <property type="entry name" value="TRYPSIN_DOM"/>
    <property type="match status" value="1"/>
</dbReference>
<evidence type="ECO:0000259" key="12">
    <source>
        <dbReference type="PROSITE" id="PS50240"/>
    </source>
</evidence>
<gene>
    <name evidence="13" type="primary">Dyak\GE14139</name>
    <name evidence="13" type="ORF">Dyak_GE14139</name>
</gene>
<dbReference type="InterPro" id="IPR009003">
    <property type="entry name" value="Peptidase_S1_PA"/>
</dbReference>
<keyword evidence="6 10" id="KW-0720">Serine protease</keyword>
<feature type="signal peptide" evidence="11">
    <location>
        <begin position="1"/>
        <end position="21"/>
    </location>
</feature>
<dbReference type="Pfam" id="PF00089">
    <property type="entry name" value="Trypsin"/>
    <property type="match status" value="1"/>
</dbReference>